<sequence length="73" mass="8072">MNASALPQKLLQHFGTATIDETETGEIEAGKWALLGLDANASHFIDPSFEQLAFELDDAARRNSFGNRNSQHR</sequence>
<organism evidence="1 2">
    <name type="scientific">Aquisphaera giovannonii</name>
    <dbReference type="NCBI Taxonomy" id="406548"/>
    <lineage>
        <taxon>Bacteria</taxon>
        <taxon>Pseudomonadati</taxon>
        <taxon>Planctomycetota</taxon>
        <taxon>Planctomycetia</taxon>
        <taxon>Isosphaerales</taxon>
        <taxon>Isosphaeraceae</taxon>
        <taxon>Aquisphaera</taxon>
    </lineage>
</organism>
<accession>A0A5B9W5A7</accession>
<name>A0A5B9W5A7_9BACT</name>
<dbReference type="KEGG" id="agv:OJF2_37680"/>
<reference evidence="1 2" key="1">
    <citation type="submission" date="2019-08" db="EMBL/GenBank/DDBJ databases">
        <title>Deep-cultivation of Planctomycetes and their phenomic and genomic characterization uncovers novel biology.</title>
        <authorList>
            <person name="Wiegand S."/>
            <person name="Jogler M."/>
            <person name="Boedeker C."/>
            <person name="Pinto D."/>
            <person name="Vollmers J."/>
            <person name="Rivas-Marin E."/>
            <person name="Kohn T."/>
            <person name="Peeters S.H."/>
            <person name="Heuer A."/>
            <person name="Rast P."/>
            <person name="Oberbeckmann S."/>
            <person name="Bunk B."/>
            <person name="Jeske O."/>
            <person name="Meyerdierks A."/>
            <person name="Storesund J.E."/>
            <person name="Kallscheuer N."/>
            <person name="Luecker S."/>
            <person name="Lage O.M."/>
            <person name="Pohl T."/>
            <person name="Merkel B.J."/>
            <person name="Hornburger P."/>
            <person name="Mueller R.-W."/>
            <person name="Bruemmer F."/>
            <person name="Labrenz M."/>
            <person name="Spormann A.M."/>
            <person name="Op den Camp H."/>
            <person name="Overmann J."/>
            <person name="Amann R."/>
            <person name="Jetten M.S.M."/>
            <person name="Mascher T."/>
            <person name="Medema M.H."/>
            <person name="Devos D.P."/>
            <person name="Kaster A.-K."/>
            <person name="Ovreas L."/>
            <person name="Rohde M."/>
            <person name="Galperin M.Y."/>
            <person name="Jogler C."/>
        </authorList>
    </citation>
    <scope>NUCLEOTIDE SEQUENCE [LARGE SCALE GENOMIC DNA]</scope>
    <source>
        <strain evidence="1 2">OJF2</strain>
    </source>
</reference>
<proteinExistence type="predicted"/>
<protein>
    <submittedName>
        <fullName evidence="1">Uncharacterized protein</fullName>
    </submittedName>
</protein>
<dbReference type="Proteomes" id="UP000324233">
    <property type="component" value="Chromosome"/>
</dbReference>
<dbReference type="AlphaFoldDB" id="A0A5B9W5A7"/>
<evidence type="ECO:0000313" key="1">
    <source>
        <dbReference type="EMBL" id="QEH35221.1"/>
    </source>
</evidence>
<keyword evidence="2" id="KW-1185">Reference proteome</keyword>
<gene>
    <name evidence="1" type="ORF">OJF2_37680</name>
</gene>
<dbReference type="EMBL" id="CP042997">
    <property type="protein sequence ID" value="QEH35221.1"/>
    <property type="molecule type" value="Genomic_DNA"/>
</dbReference>
<evidence type="ECO:0000313" key="2">
    <source>
        <dbReference type="Proteomes" id="UP000324233"/>
    </source>
</evidence>